<evidence type="ECO:0000259" key="1">
    <source>
        <dbReference type="Pfam" id="PF12697"/>
    </source>
</evidence>
<gene>
    <name evidence="2" type="ORF">E5163_12705</name>
</gene>
<dbReference type="GO" id="GO:0016787">
    <property type="term" value="F:hydrolase activity"/>
    <property type="evidence" value="ECO:0007669"/>
    <property type="project" value="UniProtKB-KW"/>
</dbReference>
<protein>
    <submittedName>
        <fullName evidence="2">Alpha/beta fold hydrolase</fullName>
    </submittedName>
</protein>
<dbReference type="Pfam" id="PF12697">
    <property type="entry name" value="Abhydrolase_6"/>
    <property type="match status" value="1"/>
</dbReference>
<dbReference type="OrthoDB" id="9815441at2"/>
<accession>A0A4S2GX75</accession>
<dbReference type="SUPFAM" id="SSF53474">
    <property type="entry name" value="alpha/beta-Hydrolases"/>
    <property type="match status" value="1"/>
</dbReference>
<dbReference type="RefSeq" id="WP_135996583.1">
    <property type="nucleotide sequence ID" value="NZ_CP071057.1"/>
</dbReference>
<dbReference type="PANTHER" id="PTHR43689:SF8">
    <property type="entry name" value="ALPHA_BETA-HYDROLASES SUPERFAMILY PROTEIN"/>
    <property type="match status" value="1"/>
</dbReference>
<dbReference type="InterPro" id="IPR029058">
    <property type="entry name" value="AB_hydrolase_fold"/>
</dbReference>
<evidence type="ECO:0000313" key="2">
    <source>
        <dbReference type="EMBL" id="TGY87780.1"/>
    </source>
</evidence>
<dbReference type="InterPro" id="IPR000073">
    <property type="entry name" value="AB_hydrolase_1"/>
</dbReference>
<sequence>MTQMPKPAILMANAAAWIAPQSFTRKAVSAFVTPRARRQSERGRDFLETLARETFPGPIGAQRAYAGGDGPTLFFMHGWEADSADLATHAEALMQAGYRVVLIDGPAHGESEGRKTSMLDFAAGLGAAAQAFGAPHGVVAHSMGCPSTVIATARGLIAPQVFVALASPRSLPENVEFQGRSMGLTRRAVRLMLDGIEKRLGEPIEHFDIARDAPAMRARALFVHGTGDQIVRAQSSHDIAQAWPGAEVEFYDGLGHRGVLRNPAVTGRILSFLR</sequence>
<keyword evidence="3" id="KW-1185">Reference proteome</keyword>
<name>A0A4S2GX75_9PROT</name>
<dbReference type="EMBL" id="SRXW01000004">
    <property type="protein sequence ID" value="TGY87780.1"/>
    <property type="molecule type" value="Genomic_DNA"/>
</dbReference>
<dbReference type="Proteomes" id="UP000308054">
    <property type="component" value="Unassembled WGS sequence"/>
</dbReference>
<dbReference type="AlphaFoldDB" id="A0A4S2GX75"/>
<comment type="caution">
    <text evidence="2">The sequence shown here is derived from an EMBL/GenBank/DDBJ whole genome shotgun (WGS) entry which is preliminary data.</text>
</comment>
<dbReference type="PANTHER" id="PTHR43689">
    <property type="entry name" value="HYDROLASE"/>
    <property type="match status" value="1"/>
</dbReference>
<keyword evidence="2" id="KW-0378">Hydrolase</keyword>
<feature type="domain" description="AB hydrolase-1" evidence="1">
    <location>
        <begin position="74"/>
        <end position="264"/>
    </location>
</feature>
<dbReference type="Gene3D" id="3.40.50.1820">
    <property type="entry name" value="alpha/beta hydrolase"/>
    <property type="match status" value="1"/>
</dbReference>
<evidence type="ECO:0000313" key="3">
    <source>
        <dbReference type="Proteomes" id="UP000308054"/>
    </source>
</evidence>
<reference evidence="2 3" key="1">
    <citation type="journal article" date="2017" name="Int. J. Syst. Evol. Microbiol.">
        <title>Marinicauda algicola sp. nov., isolated from a marine red alga Rhodosorus marinus.</title>
        <authorList>
            <person name="Jeong S.E."/>
            <person name="Jeon S.H."/>
            <person name="Chun B.H."/>
            <person name="Kim D.W."/>
            <person name="Jeon C.O."/>
        </authorList>
    </citation>
    <scope>NUCLEOTIDE SEQUENCE [LARGE SCALE GENOMIC DNA]</scope>
    <source>
        <strain evidence="2 3">JCM 31718</strain>
    </source>
</reference>
<organism evidence="2 3">
    <name type="scientific">Marinicauda algicola</name>
    <dbReference type="NCBI Taxonomy" id="2029849"/>
    <lineage>
        <taxon>Bacteria</taxon>
        <taxon>Pseudomonadati</taxon>
        <taxon>Pseudomonadota</taxon>
        <taxon>Alphaproteobacteria</taxon>
        <taxon>Maricaulales</taxon>
        <taxon>Maricaulaceae</taxon>
        <taxon>Marinicauda</taxon>
    </lineage>
</organism>
<proteinExistence type="predicted"/>